<dbReference type="InterPro" id="IPR000569">
    <property type="entry name" value="HECT_dom"/>
</dbReference>
<reference evidence="9 10" key="1">
    <citation type="journal article" date="2010" name="Plant Cell">
        <title>The Chlorella variabilis NC64A genome reveals adaptation to photosymbiosis, coevolution with viruses, and cryptic sex.</title>
        <authorList>
            <person name="Blanc G."/>
            <person name="Duncan G."/>
            <person name="Agarkova I."/>
            <person name="Borodovsky M."/>
            <person name="Gurnon J."/>
            <person name="Kuo A."/>
            <person name="Lindquist E."/>
            <person name="Lucas S."/>
            <person name="Pangilinan J."/>
            <person name="Polle J."/>
            <person name="Salamov A."/>
            <person name="Terry A."/>
            <person name="Yamada T."/>
            <person name="Dunigan D.D."/>
            <person name="Grigoriev I.V."/>
            <person name="Claverie J.M."/>
            <person name="Van Etten J.L."/>
        </authorList>
    </citation>
    <scope>NUCLEOTIDE SEQUENCE [LARGE SCALE GENOMIC DNA]</scope>
    <source>
        <strain evidence="9 10">NC64A</strain>
    </source>
</reference>
<evidence type="ECO:0000256" key="5">
    <source>
        <dbReference type="ARBA" id="ARBA00057703"/>
    </source>
</evidence>
<dbReference type="OMA" id="PPFCVHR"/>
<evidence type="ECO:0000259" key="8">
    <source>
        <dbReference type="PROSITE" id="PS50237"/>
    </source>
</evidence>
<dbReference type="Pfam" id="PF00632">
    <property type="entry name" value="HECT"/>
    <property type="match status" value="1"/>
</dbReference>
<dbReference type="OrthoDB" id="8068875at2759"/>
<dbReference type="FunFam" id="3.30.2410.10:FF:000011">
    <property type="entry name" value="Putative Ubiquitin-protein ligase E3C"/>
    <property type="match status" value="1"/>
</dbReference>
<evidence type="ECO:0000256" key="7">
    <source>
        <dbReference type="PROSITE-ProRule" id="PRU00104"/>
    </source>
</evidence>
<keyword evidence="10" id="KW-1185">Reference proteome</keyword>
<dbReference type="SUPFAM" id="SSF56204">
    <property type="entry name" value="Hect, E3 ligase catalytic domain"/>
    <property type="match status" value="1"/>
</dbReference>
<dbReference type="EMBL" id="GL433845">
    <property type="protein sequence ID" value="EFN55183.1"/>
    <property type="molecule type" value="Genomic_DNA"/>
</dbReference>
<dbReference type="PANTHER" id="PTHR45700">
    <property type="entry name" value="UBIQUITIN-PROTEIN LIGASE E3C"/>
    <property type="match status" value="1"/>
</dbReference>
<keyword evidence="4 7" id="KW-0833">Ubl conjugation pathway</keyword>
<dbReference type="PROSITE" id="PS50237">
    <property type="entry name" value="HECT"/>
    <property type="match status" value="1"/>
</dbReference>
<dbReference type="eggNOG" id="KOG4427">
    <property type="taxonomic scope" value="Eukaryota"/>
</dbReference>
<comment type="catalytic activity">
    <reaction evidence="1">
        <text>S-ubiquitinyl-[E2 ubiquitin-conjugating enzyme]-L-cysteine + [acceptor protein]-L-lysine = [E2 ubiquitin-conjugating enzyme]-L-cysteine + N(6)-ubiquitinyl-[acceptor protein]-L-lysine.</text>
        <dbReference type="EC" id="2.3.2.26"/>
    </reaction>
</comment>
<dbReference type="InterPro" id="IPR044611">
    <property type="entry name" value="E3A/B/C-like"/>
</dbReference>
<evidence type="ECO:0000256" key="2">
    <source>
        <dbReference type="ARBA" id="ARBA00012485"/>
    </source>
</evidence>
<dbReference type="Gene3D" id="3.30.2160.10">
    <property type="entry name" value="Hect, E3 ligase catalytic domain"/>
    <property type="match status" value="1"/>
</dbReference>
<comment type="similarity">
    <text evidence="6">Belongs to the UPL family.</text>
</comment>
<dbReference type="InParanoid" id="E1ZFT2"/>
<protein>
    <recommendedName>
        <fullName evidence="2">HECT-type E3 ubiquitin transferase</fullName>
        <ecNumber evidence="2">2.3.2.26</ecNumber>
    </recommendedName>
</protein>
<evidence type="ECO:0000256" key="3">
    <source>
        <dbReference type="ARBA" id="ARBA00022679"/>
    </source>
</evidence>
<sequence>MKEFLESVVAAGFDPNRGLFTATPDGYAYPNPLAERLDGGLSALETLGLVLGRALYEGVLLDCPLAPFFVSRLQVRGRWPLFEELQGLDPEVYRSLLQLKRYEGQVADLCLDFAVESDFLGSTISEELVPGGSHLAVTNENVLQYVFLVADWHLNKRLGSAAAAFSRGLSRVIPASWLRLFSPREVNQLLGGGEAAGLNVNDMQAHTQYSNGYSAESTTIKHFWQVVRGMSQEEQRSLLKFVTSCSRAPLGGFQHLNPPLTIHKDVDRLPTASTCSNTLKLPNFRRTATLREKLLYSIQAGAGFELS</sequence>
<dbReference type="AlphaFoldDB" id="E1ZFT2"/>
<feature type="domain" description="HECT" evidence="8">
    <location>
        <begin position="1"/>
        <end position="307"/>
    </location>
</feature>
<dbReference type="Gene3D" id="3.30.2410.10">
    <property type="entry name" value="Hect, E3 ligase catalytic domain"/>
    <property type="match status" value="1"/>
</dbReference>
<dbReference type="PANTHER" id="PTHR45700:SF2">
    <property type="entry name" value="UBIQUITIN-PROTEIN LIGASE E3C"/>
    <property type="match status" value="1"/>
</dbReference>
<organism evidence="10">
    <name type="scientific">Chlorella variabilis</name>
    <name type="common">Green alga</name>
    <dbReference type="NCBI Taxonomy" id="554065"/>
    <lineage>
        <taxon>Eukaryota</taxon>
        <taxon>Viridiplantae</taxon>
        <taxon>Chlorophyta</taxon>
        <taxon>core chlorophytes</taxon>
        <taxon>Trebouxiophyceae</taxon>
        <taxon>Chlorellales</taxon>
        <taxon>Chlorellaceae</taxon>
        <taxon>Chlorella clade</taxon>
        <taxon>Chlorella</taxon>
    </lineage>
</organism>
<evidence type="ECO:0000313" key="9">
    <source>
        <dbReference type="EMBL" id="EFN55183.1"/>
    </source>
</evidence>
<evidence type="ECO:0000313" key="10">
    <source>
        <dbReference type="Proteomes" id="UP000008141"/>
    </source>
</evidence>
<dbReference type="GeneID" id="17354755"/>
<dbReference type="InterPro" id="IPR035983">
    <property type="entry name" value="Hect_E3_ubiquitin_ligase"/>
</dbReference>
<name>E1ZFT2_CHLVA</name>
<dbReference type="GO" id="GO:0006511">
    <property type="term" value="P:ubiquitin-dependent protein catabolic process"/>
    <property type="evidence" value="ECO:0007669"/>
    <property type="project" value="TreeGrafter"/>
</dbReference>
<dbReference type="KEGG" id="cvr:CHLNCDRAFT_23742"/>
<comment type="function">
    <text evidence="5">Probable E3 ubiquitin-protein ligase which mediates ubiquitination and subsequent proteasomal degradation of target proteins.</text>
</comment>
<dbReference type="EC" id="2.3.2.26" evidence="2"/>
<dbReference type="STRING" id="554065.E1ZFT2"/>
<evidence type="ECO:0000256" key="4">
    <source>
        <dbReference type="ARBA" id="ARBA00022786"/>
    </source>
</evidence>
<evidence type="ECO:0000256" key="6">
    <source>
        <dbReference type="ARBA" id="ARBA00061247"/>
    </source>
</evidence>
<dbReference type="CDD" id="cd00078">
    <property type="entry name" value="HECTc"/>
    <property type="match status" value="1"/>
</dbReference>
<proteinExistence type="inferred from homology"/>
<gene>
    <name evidence="9" type="ORF">CHLNCDRAFT_23742</name>
</gene>
<dbReference type="GO" id="GO:0061630">
    <property type="term" value="F:ubiquitin protein ligase activity"/>
    <property type="evidence" value="ECO:0007669"/>
    <property type="project" value="UniProtKB-EC"/>
</dbReference>
<keyword evidence="3" id="KW-0808">Transferase</keyword>
<dbReference type="Gene3D" id="3.90.1750.10">
    <property type="entry name" value="Hect, E3 ligase catalytic domains"/>
    <property type="match status" value="1"/>
</dbReference>
<accession>E1ZFT2</accession>
<dbReference type="Proteomes" id="UP000008141">
    <property type="component" value="Unassembled WGS sequence"/>
</dbReference>
<feature type="active site" description="Glycyl thioester intermediate" evidence="7">
    <location>
        <position position="275"/>
    </location>
</feature>
<dbReference type="RefSeq" id="XP_005847285.1">
    <property type="nucleotide sequence ID" value="XM_005847223.1"/>
</dbReference>
<dbReference type="GO" id="GO:0000209">
    <property type="term" value="P:protein polyubiquitination"/>
    <property type="evidence" value="ECO:0007669"/>
    <property type="project" value="InterPro"/>
</dbReference>
<evidence type="ECO:0000256" key="1">
    <source>
        <dbReference type="ARBA" id="ARBA00000885"/>
    </source>
</evidence>
<dbReference type="SMART" id="SM00119">
    <property type="entry name" value="HECTc"/>
    <property type="match status" value="1"/>
</dbReference>
<dbReference type="FunFam" id="3.30.2160.10:FF:000002">
    <property type="entry name" value="Putative Ubiquitin-protein ligase E3C"/>
    <property type="match status" value="1"/>
</dbReference>